<sequence length="105" mass="11510">MALAIGGIVAQGAAFAEEYRGTMEQQMACTPDVWRLCSDQIPDVSRITACLQQNTPQLSSACRAVFQSNNQMQPQQPVPRGRAVPPPRYNAAPPPPQPRPYDEDD</sequence>
<organism evidence="2 3">
    <name type="scientific">Bradyrhizobium diazoefficiens</name>
    <dbReference type="NCBI Taxonomy" id="1355477"/>
    <lineage>
        <taxon>Bacteria</taxon>
        <taxon>Pseudomonadati</taxon>
        <taxon>Pseudomonadota</taxon>
        <taxon>Alphaproteobacteria</taxon>
        <taxon>Hyphomicrobiales</taxon>
        <taxon>Nitrobacteraceae</taxon>
        <taxon>Bradyrhizobium</taxon>
    </lineage>
</organism>
<protein>
    <submittedName>
        <fullName evidence="2">Uncharacterized protein</fullName>
    </submittedName>
</protein>
<feature type="region of interest" description="Disordered" evidence="1">
    <location>
        <begin position="68"/>
        <end position="105"/>
    </location>
</feature>
<proteinExistence type="predicted"/>
<reference evidence="2 3" key="1">
    <citation type="submission" date="2014-11" db="EMBL/GenBank/DDBJ databases">
        <title>Symbiosis island explosion on the genome of extra-slow-growing strains of soybean bradyrhizobia with massive insertion sequences.</title>
        <authorList>
            <person name="Iida T."/>
            <person name="Minamisawa K."/>
        </authorList>
    </citation>
    <scope>NUCLEOTIDE SEQUENCE [LARGE SCALE GENOMIC DNA]</scope>
    <source>
        <strain evidence="2 3">NK6</strain>
    </source>
</reference>
<dbReference type="AlphaFoldDB" id="A0A0E3VTD6"/>
<name>A0A0E3VTD6_9BRAD</name>
<dbReference type="EMBL" id="AP014685">
    <property type="protein sequence ID" value="BAR55475.1"/>
    <property type="molecule type" value="Genomic_DNA"/>
</dbReference>
<evidence type="ECO:0000313" key="2">
    <source>
        <dbReference type="EMBL" id="BAR55475.1"/>
    </source>
</evidence>
<feature type="compositionally biased region" description="Pro residues" evidence="1">
    <location>
        <begin position="84"/>
        <end position="99"/>
    </location>
</feature>
<evidence type="ECO:0000256" key="1">
    <source>
        <dbReference type="SAM" id="MobiDB-lite"/>
    </source>
</evidence>
<feature type="compositionally biased region" description="Low complexity" evidence="1">
    <location>
        <begin position="73"/>
        <end position="83"/>
    </location>
</feature>
<dbReference type="Proteomes" id="UP000063308">
    <property type="component" value="Chromosome"/>
</dbReference>
<gene>
    <name evidence="2" type="ORF">NK6_2294</name>
</gene>
<evidence type="ECO:0000313" key="3">
    <source>
        <dbReference type="Proteomes" id="UP000063308"/>
    </source>
</evidence>
<accession>A0A0E3VTD6</accession>